<feature type="compositionally biased region" description="Polar residues" evidence="1">
    <location>
        <begin position="209"/>
        <end position="218"/>
    </location>
</feature>
<feature type="compositionally biased region" description="Polar residues" evidence="1">
    <location>
        <begin position="116"/>
        <end position="126"/>
    </location>
</feature>
<name>A0A2T7NMM1_POMCA</name>
<dbReference type="EMBL" id="PZQS01000011">
    <property type="protein sequence ID" value="PVD22402.1"/>
    <property type="molecule type" value="Genomic_DNA"/>
</dbReference>
<organism evidence="2 3">
    <name type="scientific">Pomacea canaliculata</name>
    <name type="common">Golden apple snail</name>
    <dbReference type="NCBI Taxonomy" id="400727"/>
    <lineage>
        <taxon>Eukaryota</taxon>
        <taxon>Metazoa</taxon>
        <taxon>Spiralia</taxon>
        <taxon>Lophotrochozoa</taxon>
        <taxon>Mollusca</taxon>
        <taxon>Gastropoda</taxon>
        <taxon>Caenogastropoda</taxon>
        <taxon>Architaenioglossa</taxon>
        <taxon>Ampullarioidea</taxon>
        <taxon>Ampullariidae</taxon>
        <taxon>Pomacea</taxon>
    </lineage>
</organism>
<protein>
    <submittedName>
        <fullName evidence="2">Uncharacterized protein</fullName>
    </submittedName>
</protein>
<accession>A0A2T7NMM1</accession>
<gene>
    <name evidence="2" type="ORF">C0Q70_18213</name>
</gene>
<comment type="caution">
    <text evidence="2">The sequence shown here is derived from an EMBL/GenBank/DDBJ whole genome shotgun (WGS) entry which is preliminary data.</text>
</comment>
<sequence length="218" mass="25096">MSDTQDKTEKITIQELNLSKYRLPSYVFWADNLTRPTFSFAIGCRLWSRERQYYEQDRERKMAPFATRPYLFHQYPGLHKHYPGTWRVADDSELSHIVQRLTRPTRSSHSRERDIQSTYPPSSRSGTAGHRGQRSPVSHVTRHRSGALPHLSVKSSCSRRRSPKGDDDDDDDLNKSTTDPADRLRNSDRGSEAEKFPENSDSKSEPEKGSQNSDITAQ</sequence>
<dbReference type="Proteomes" id="UP000245119">
    <property type="component" value="Linkage Group LG11"/>
</dbReference>
<proteinExistence type="predicted"/>
<reference evidence="2 3" key="1">
    <citation type="submission" date="2018-04" db="EMBL/GenBank/DDBJ databases">
        <title>The genome of golden apple snail Pomacea canaliculata provides insight into stress tolerance and invasive adaptation.</title>
        <authorList>
            <person name="Liu C."/>
            <person name="Liu B."/>
            <person name="Ren Y."/>
            <person name="Zhang Y."/>
            <person name="Wang H."/>
            <person name="Li S."/>
            <person name="Jiang F."/>
            <person name="Yin L."/>
            <person name="Zhang G."/>
            <person name="Qian W."/>
            <person name="Fan W."/>
        </authorList>
    </citation>
    <scope>NUCLEOTIDE SEQUENCE [LARGE SCALE GENOMIC DNA]</scope>
    <source>
        <strain evidence="2">SZHN2017</strain>
        <tissue evidence="2">Muscle</tissue>
    </source>
</reference>
<dbReference type="OrthoDB" id="6066196at2759"/>
<dbReference type="AlphaFoldDB" id="A0A2T7NMM1"/>
<evidence type="ECO:0000256" key="1">
    <source>
        <dbReference type="SAM" id="MobiDB-lite"/>
    </source>
</evidence>
<evidence type="ECO:0000313" key="2">
    <source>
        <dbReference type="EMBL" id="PVD22402.1"/>
    </source>
</evidence>
<feature type="region of interest" description="Disordered" evidence="1">
    <location>
        <begin position="100"/>
        <end position="218"/>
    </location>
</feature>
<evidence type="ECO:0000313" key="3">
    <source>
        <dbReference type="Proteomes" id="UP000245119"/>
    </source>
</evidence>
<feature type="compositionally biased region" description="Basic and acidic residues" evidence="1">
    <location>
        <begin position="180"/>
        <end position="208"/>
    </location>
</feature>
<keyword evidence="3" id="KW-1185">Reference proteome</keyword>